<dbReference type="CDD" id="cd00693">
    <property type="entry name" value="secretory_peroxidase"/>
    <property type="match status" value="1"/>
</dbReference>
<keyword evidence="11" id="KW-0873">Pyrrolidone carboxylic acid</keyword>
<evidence type="ECO:0000256" key="1">
    <source>
        <dbReference type="ARBA" id="ARBA00000189"/>
    </source>
</evidence>
<feature type="binding site" evidence="16">
    <location>
        <position position="145"/>
    </location>
    <ligand>
        <name>Ca(2+)</name>
        <dbReference type="ChEBI" id="CHEBI:29108"/>
        <label>1</label>
    </ligand>
</feature>
<dbReference type="PANTHER" id="PTHR31517:SF51">
    <property type="entry name" value="PEROXIDASE 55"/>
    <property type="match status" value="1"/>
</dbReference>
<evidence type="ECO:0000256" key="9">
    <source>
        <dbReference type="ARBA" id="ARBA00023157"/>
    </source>
</evidence>
<feature type="disulfide bond" evidence="18">
    <location>
        <begin position="139"/>
        <end position="144"/>
    </location>
</feature>
<dbReference type="PRINTS" id="PR00461">
    <property type="entry name" value="PLPEROXIDASE"/>
</dbReference>
<dbReference type="eggNOG" id="ENOG502QT8W">
    <property type="taxonomic scope" value="Eukaryota"/>
</dbReference>
<dbReference type="PROSITE" id="PS00436">
    <property type="entry name" value="PEROXIDASE_2"/>
    <property type="match status" value="1"/>
</dbReference>
<feature type="disulfide bond" evidence="18">
    <location>
        <begin position="190"/>
        <end position="381"/>
    </location>
</feature>
<dbReference type="Gene3D" id="1.10.420.10">
    <property type="entry name" value="Peroxidase, domain 2"/>
    <property type="match status" value="1"/>
</dbReference>
<keyword evidence="8 16" id="KW-0408">Iron</keyword>
<feature type="binding site" evidence="16">
    <location>
        <position position="313"/>
    </location>
    <ligand>
        <name>Ca(2+)</name>
        <dbReference type="ChEBI" id="CHEBI:29108"/>
        <label>2</label>
    </ligand>
</feature>
<keyword evidence="4 19" id="KW-0349">Heme</keyword>
<comment type="subcellular location">
    <subcellularLocation>
        <location evidence="19">Secreted</location>
    </subcellularLocation>
</comment>
<comment type="catalytic activity">
    <reaction evidence="1 19">
        <text>2 a phenolic donor + H2O2 = 2 a phenolic radical donor + 2 H2O</text>
        <dbReference type="Rhea" id="RHEA:56136"/>
        <dbReference type="ChEBI" id="CHEBI:15377"/>
        <dbReference type="ChEBI" id="CHEBI:16240"/>
        <dbReference type="ChEBI" id="CHEBI:139520"/>
        <dbReference type="ChEBI" id="CHEBI:139521"/>
        <dbReference type="EC" id="1.11.1.7"/>
    </reaction>
</comment>
<evidence type="ECO:0000256" key="18">
    <source>
        <dbReference type="PIRSR" id="PIRSR600823-5"/>
    </source>
</evidence>
<evidence type="ECO:0000256" key="2">
    <source>
        <dbReference type="ARBA" id="ARBA00006873"/>
    </source>
</evidence>
<dbReference type="Gene3D" id="1.10.520.10">
    <property type="match status" value="1"/>
</dbReference>
<accession>M7YYH6</accession>
<keyword evidence="6 16" id="KW-0106">Calcium</keyword>
<dbReference type="InterPro" id="IPR000823">
    <property type="entry name" value="Peroxidase_pln"/>
</dbReference>
<comment type="function">
    <text evidence="19">Removal of H(2)O(2), oxidation of toxic reductants, biosynthesis and degradation of lignin, suberization, auxin catabolism, response to environmental stresses such as wounding, pathogen attack and oxidative stress.</text>
</comment>
<organism evidence="22">
    <name type="scientific">Triticum urartu</name>
    <name type="common">Red wild einkorn</name>
    <name type="synonym">Crithodium urartu</name>
    <dbReference type="NCBI Taxonomy" id="4572"/>
    <lineage>
        <taxon>Eukaryota</taxon>
        <taxon>Viridiplantae</taxon>
        <taxon>Streptophyta</taxon>
        <taxon>Embryophyta</taxon>
        <taxon>Tracheophyta</taxon>
        <taxon>Spermatophyta</taxon>
        <taxon>Magnoliopsida</taxon>
        <taxon>Liliopsida</taxon>
        <taxon>Poales</taxon>
        <taxon>Poaceae</taxon>
        <taxon>BOP clade</taxon>
        <taxon>Pooideae</taxon>
        <taxon>Triticodae</taxon>
        <taxon>Triticeae</taxon>
        <taxon>Triticinae</taxon>
        <taxon>Triticum</taxon>
    </lineage>
</organism>
<feature type="binding site" evidence="16">
    <location>
        <position position="305"/>
    </location>
    <ligand>
        <name>Ca(2+)</name>
        <dbReference type="ChEBI" id="CHEBI:29108"/>
        <label>2</label>
    </ligand>
</feature>
<evidence type="ECO:0000256" key="8">
    <source>
        <dbReference type="ARBA" id="ARBA00023004"/>
    </source>
</evidence>
<comment type="cofactor">
    <cofactor evidence="16 19">
        <name>Ca(2+)</name>
        <dbReference type="ChEBI" id="CHEBI:29108"/>
    </cofactor>
    <text evidence="16 19">Binds 2 calcium ions per subunit.</text>
</comment>
<gene>
    <name evidence="22" type="ORF">TRIUR3_28217</name>
</gene>
<evidence type="ECO:0000256" key="7">
    <source>
        <dbReference type="ARBA" id="ARBA00023002"/>
    </source>
</evidence>
<comment type="similarity">
    <text evidence="19">Belongs to the peroxidase family. Classical plant (class III) peroxidase subfamily.</text>
</comment>
<dbReference type="FunFam" id="1.10.420.10:FF:000001">
    <property type="entry name" value="Peroxidase"/>
    <property type="match status" value="1"/>
</dbReference>
<dbReference type="InterPro" id="IPR019794">
    <property type="entry name" value="Peroxidases_AS"/>
</dbReference>
<feature type="binding site" evidence="16">
    <location>
        <position position="138"/>
    </location>
    <ligand>
        <name>Ca(2+)</name>
        <dbReference type="ChEBI" id="CHEBI:29108"/>
        <label>1</label>
    </ligand>
</feature>
<evidence type="ECO:0000256" key="17">
    <source>
        <dbReference type="PIRSR" id="PIRSR600823-4"/>
    </source>
</evidence>
<keyword evidence="12 19" id="KW-0376">Hydrogen peroxide</keyword>
<evidence type="ECO:0000256" key="16">
    <source>
        <dbReference type="PIRSR" id="PIRSR600823-3"/>
    </source>
</evidence>
<dbReference type="GO" id="GO:0006979">
    <property type="term" value="P:response to oxidative stress"/>
    <property type="evidence" value="ECO:0007669"/>
    <property type="project" value="UniProtKB-UniRule"/>
</dbReference>
<dbReference type="FunFam" id="1.10.520.10:FF:000009">
    <property type="entry name" value="Peroxidase"/>
    <property type="match status" value="1"/>
</dbReference>
<dbReference type="InterPro" id="IPR019793">
    <property type="entry name" value="Peroxidases_heam-ligand_BS"/>
</dbReference>
<dbReference type="EC" id="1.11.1.7" evidence="19"/>
<feature type="binding site" evidence="16">
    <location>
        <position position="147"/>
    </location>
    <ligand>
        <name>Ca(2+)</name>
        <dbReference type="ChEBI" id="CHEBI:29108"/>
        <label>1</label>
    </ligand>
</feature>
<dbReference type="PROSITE" id="PS00435">
    <property type="entry name" value="PEROXIDASE_1"/>
    <property type="match status" value="1"/>
</dbReference>
<dbReference type="GO" id="GO:0046872">
    <property type="term" value="F:metal ion binding"/>
    <property type="evidence" value="ECO:0007669"/>
    <property type="project" value="UniProtKB-UniRule"/>
</dbReference>
<feature type="disulfide bond" evidence="18">
    <location>
        <begin position="106"/>
        <end position="184"/>
    </location>
</feature>
<evidence type="ECO:0000256" key="13">
    <source>
        <dbReference type="ARBA" id="ARBA00056385"/>
    </source>
</evidence>
<evidence type="ECO:0000256" key="10">
    <source>
        <dbReference type="ARBA" id="ARBA00023180"/>
    </source>
</evidence>
<feature type="binding site" evidence="16">
    <location>
        <position position="156"/>
    </location>
    <ligand>
        <name>Ca(2+)</name>
        <dbReference type="ChEBI" id="CHEBI:29108"/>
        <label>1</label>
    </ligand>
</feature>
<evidence type="ECO:0000259" key="21">
    <source>
        <dbReference type="PROSITE" id="PS50873"/>
    </source>
</evidence>
<evidence type="ECO:0000256" key="6">
    <source>
        <dbReference type="ARBA" id="ARBA00022837"/>
    </source>
</evidence>
<evidence type="ECO:0000256" key="20">
    <source>
        <dbReference type="SAM" id="MobiDB-lite"/>
    </source>
</evidence>
<feature type="binding site" evidence="16">
    <location>
        <position position="267"/>
    </location>
    <ligand>
        <name>Ca(2+)</name>
        <dbReference type="ChEBI" id="CHEBI:29108"/>
        <label>2</label>
    </ligand>
</feature>
<dbReference type="InterPro" id="IPR010255">
    <property type="entry name" value="Haem_peroxidase_sf"/>
</dbReference>
<dbReference type="GO" id="GO:0140825">
    <property type="term" value="F:lactoperoxidase activity"/>
    <property type="evidence" value="ECO:0007669"/>
    <property type="project" value="UniProtKB-EC"/>
</dbReference>
<feature type="disulfide bond" evidence="18">
    <location>
        <begin position="273"/>
        <end position="294"/>
    </location>
</feature>
<feature type="binding site" evidence="15">
    <location>
        <position position="236"/>
    </location>
    <ligand>
        <name>substrate</name>
    </ligand>
</feature>
<feature type="region of interest" description="Disordered" evidence="20">
    <location>
        <begin position="1"/>
        <end position="48"/>
    </location>
</feature>
<feature type="binding site" description="axial binding residue" evidence="16">
    <location>
        <position position="266"/>
    </location>
    <ligand>
        <name>heme b</name>
        <dbReference type="ChEBI" id="CHEBI:60344"/>
    </ligand>
    <ligandPart>
        <name>Fe</name>
        <dbReference type="ChEBI" id="CHEBI:18248"/>
    </ligandPart>
</feature>
<dbReference type="InterPro" id="IPR002016">
    <property type="entry name" value="Haem_peroxidase"/>
</dbReference>
<dbReference type="PRINTS" id="PR00458">
    <property type="entry name" value="PEROXIDASE"/>
</dbReference>
<dbReference type="InterPro" id="IPR033905">
    <property type="entry name" value="Secretory_peroxidase"/>
</dbReference>
<feature type="compositionally biased region" description="Basic residues" evidence="20">
    <location>
        <begin position="31"/>
        <end position="40"/>
    </location>
</feature>
<evidence type="ECO:0000313" key="22">
    <source>
        <dbReference type="EMBL" id="EMS52241.1"/>
    </source>
</evidence>
<dbReference type="PANTHER" id="PTHR31517">
    <property type="match status" value="1"/>
</dbReference>
<name>M7YYH6_TRIUA</name>
<keyword evidence="10" id="KW-0325">Glycoprotein</keyword>
<comment type="similarity">
    <text evidence="2">Belongs to the peroxidase family. Ascorbate peroxidase subfamily.</text>
</comment>
<dbReference type="SUPFAM" id="SSF48113">
    <property type="entry name" value="Heme-dependent peroxidases"/>
    <property type="match status" value="1"/>
</dbReference>
<evidence type="ECO:0000256" key="14">
    <source>
        <dbReference type="PIRSR" id="PIRSR600823-1"/>
    </source>
</evidence>
<evidence type="ECO:0000256" key="11">
    <source>
        <dbReference type="ARBA" id="ARBA00023283"/>
    </source>
</evidence>
<dbReference type="Pfam" id="PF00141">
    <property type="entry name" value="peroxidase"/>
    <property type="match status" value="1"/>
</dbReference>
<comment type="function">
    <text evidence="13">Involved in defense response to powdery meldew fungus.</text>
</comment>
<feature type="compositionally biased region" description="Low complexity" evidence="20">
    <location>
        <begin position="13"/>
        <end position="30"/>
    </location>
</feature>
<dbReference type="GO" id="GO:0042744">
    <property type="term" value="P:hydrogen peroxide catabolic process"/>
    <property type="evidence" value="ECO:0007669"/>
    <property type="project" value="UniProtKB-KW"/>
</dbReference>
<keyword evidence="3 19" id="KW-0575">Peroxidase</keyword>
<feature type="domain" description="Plant heme peroxidase family profile" evidence="21">
    <location>
        <begin position="96"/>
        <end position="379"/>
    </location>
</feature>
<evidence type="ECO:0000256" key="12">
    <source>
        <dbReference type="ARBA" id="ARBA00023324"/>
    </source>
</evidence>
<feature type="binding site" evidence="16">
    <location>
        <position position="308"/>
    </location>
    <ligand>
        <name>Ca(2+)</name>
        <dbReference type="ChEBI" id="CHEBI:29108"/>
        <label>2</label>
    </ligand>
</feature>
<keyword evidence="9 18" id="KW-1015">Disulfide bond</keyword>
<dbReference type="OMA" id="RCCCTVQ"/>
<dbReference type="PROSITE" id="PS50873">
    <property type="entry name" value="PEROXIDASE_4"/>
    <property type="match status" value="1"/>
</dbReference>
<evidence type="ECO:0000256" key="15">
    <source>
        <dbReference type="PIRSR" id="PIRSR600823-2"/>
    </source>
</evidence>
<keyword evidence="5 16" id="KW-0479">Metal-binding</keyword>
<keyword evidence="7 19" id="KW-0560">Oxidoreductase</keyword>
<reference evidence="22" key="1">
    <citation type="journal article" date="2013" name="Nature">
        <title>Draft genome of the wheat A-genome progenitor Triticum urartu.</title>
        <authorList>
            <person name="Ling H.Q."/>
            <person name="Zhao S."/>
            <person name="Liu D."/>
            <person name="Wang J."/>
            <person name="Sun H."/>
            <person name="Zhang C."/>
            <person name="Fan H."/>
            <person name="Li D."/>
            <person name="Dong L."/>
            <person name="Tao Y."/>
            <person name="Gao C."/>
            <person name="Wu H."/>
            <person name="Li Y."/>
            <person name="Cui Y."/>
            <person name="Guo X."/>
            <person name="Zheng S."/>
            <person name="Wang B."/>
            <person name="Yu K."/>
            <person name="Liang Q."/>
            <person name="Yang W."/>
            <person name="Lou X."/>
            <person name="Chen J."/>
            <person name="Feng M."/>
            <person name="Jian J."/>
            <person name="Zhang X."/>
            <person name="Luo G."/>
            <person name="Jiang Y."/>
            <person name="Liu J."/>
            <person name="Wang Z."/>
            <person name="Sha Y."/>
            <person name="Zhang B."/>
            <person name="Wu H."/>
            <person name="Tang D."/>
            <person name="Shen Q."/>
            <person name="Xue P."/>
            <person name="Zou S."/>
            <person name="Wang X."/>
            <person name="Liu X."/>
            <person name="Wang F."/>
            <person name="Yang Y."/>
            <person name="An X."/>
            <person name="Dong Z."/>
            <person name="Zhang K."/>
            <person name="Zhang X."/>
            <person name="Luo M.C."/>
            <person name="Dvorak J."/>
            <person name="Tong Y."/>
            <person name="Wang J."/>
            <person name="Yang H."/>
            <person name="Li Z."/>
            <person name="Wang D."/>
            <person name="Zhang A."/>
            <person name="Wang J."/>
        </authorList>
    </citation>
    <scope>NUCLEOTIDE SEQUENCE</scope>
</reference>
<feature type="active site" description="Proton acceptor" evidence="14">
    <location>
        <position position="137"/>
    </location>
</feature>
<dbReference type="STRING" id="4572.M7YYH6"/>
<protein>
    <recommendedName>
        <fullName evidence="19">Peroxidase</fullName>
        <ecNumber evidence="19">1.11.1.7</ecNumber>
    </recommendedName>
</protein>
<dbReference type="EMBL" id="KD209777">
    <property type="protein sequence ID" value="EMS52241.1"/>
    <property type="molecule type" value="Genomic_DNA"/>
</dbReference>
<dbReference type="AlphaFoldDB" id="M7YYH6"/>
<feature type="compositionally biased region" description="Basic and acidic residues" evidence="20">
    <location>
        <begin position="1"/>
        <end position="12"/>
    </location>
</feature>
<dbReference type="GO" id="GO:0020037">
    <property type="term" value="F:heme binding"/>
    <property type="evidence" value="ECO:0007669"/>
    <property type="project" value="UniProtKB-UniRule"/>
</dbReference>
<evidence type="ECO:0000256" key="4">
    <source>
        <dbReference type="ARBA" id="ARBA00022617"/>
    </source>
</evidence>
<sequence length="402" mass="43272">MAAETKGIKAEQRAAAARAQQRSSTSTSSSRNKKRQPRRVMLHDPPAAEEPFDGAAMAGAILAMGLLAAVLSPALSKRSFISMPADVSSPVTLANGLSYGYHANSCPQLQDIVWPIVESAVLGEVAIAAGLLRIFFHDCFPQGCDASVLLTGPNSERDLPPNQTLQPRAMQLIEDVRVKVHAACGATVSCADIIALATRDAVFVAGESEMFYFYDLPLGRFDSLEPANSSAVFDLPQSTADADTLINAFKSRNLEPIDLVALSGAHTVGKAHCSSFNNRFSEDADFARRLAANCSSDQNRLQDLDVETPIVLDNQYFKNLMEGKGVFTSDQVLISDGRTDWAVKGLAENKWWFYSQFRDSLVKLSQYQPGGNVGEIRRNSCFAPNGQSIPATAGDEGFAASA</sequence>
<keyword evidence="19" id="KW-0964">Secreted</keyword>
<evidence type="ECO:0000256" key="3">
    <source>
        <dbReference type="ARBA" id="ARBA00022559"/>
    </source>
</evidence>
<proteinExistence type="inferred from homology"/>
<feature type="site" description="Transition state stabilizer" evidence="17">
    <location>
        <position position="133"/>
    </location>
</feature>
<evidence type="ECO:0000256" key="19">
    <source>
        <dbReference type="RuleBase" id="RU362060"/>
    </source>
</evidence>
<dbReference type="GO" id="GO:0005576">
    <property type="term" value="C:extracellular region"/>
    <property type="evidence" value="ECO:0007669"/>
    <property type="project" value="UniProtKB-SubCell"/>
</dbReference>
<comment type="cofactor">
    <cofactor evidence="16 19">
        <name>heme b</name>
        <dbReference type="ChEBI" id="CHEBI:60344"/>
    </cofactor>
    <text evidence="16 19">Binds 1 heme b (iron(II)-protoporphyrin IX) group per subunit.</text>
</comment>
<evidence type="ECO:0000256" key="5">
    <source>
        <dbReference type="ARBA" id="ARBA00022723"/>
    </source>
</evidence>
<feature type="binding site" evidence="16">
    <location>
        <position position="143"/>
    </location>
    <ligand>
        <name>Ca(2+)</name>
        <dbReference type="ChEBI" id="CHEBI:29108"/>
        <label>1</label>
    </ligand>
</feature>